<name>A0A8J3N2E5_9CHLR</name>
<dbReference type="InterPro" id="IPR003439">
    <property type="entry name" value="ABC_transporter-like_ATP-bd"/>
</dbReference>
<dbReference type="AlphaFoldDB" id="A0A8J3N2E5"/>
<feature type="domain" description="ABC transporter" evidence="5">
    <location>
        <begin position="29"/>
        <end position="260"/>
    </location>
</feature>
<dbReference type="SUPFAM" id="SSF52540">
    <property type="entry name" value="P-loop containing nucleoside triphosphate hydrolases"/>
    <property type="match status" value="1"/>
</dbReference>
<keyword evidence="3 6" id="KW-0067">ATP-binding</keyword>
<keyword evidence="2" id="KW-0547">Nucleotide-binding</keyword>
<evidence type="ECO:0000256" key="2">
    <source>
        <dbReference type="ARBA" id="ARBA00022741"/>
    </source>
</evidence>
<feature type="region of interest" description="Disordered" evidence="4">
    <location>
        <begin position="1"/>
        <end position="23"/>
    </location>
</feature>
<dbReference type="GO" id="GO:0016887">
    <property type="term" value="F:ATP hydrolysis activity"/>
    <property type="evidence" value="ECO:0007669"/>
    <property type="project" value="InterPro"/>
</dbReference>
<keyword evidence="1" id="KW-0813">Transport</keyword>
<evidence type="ECO:0000256" key="1">
    <source>
        <dbReference type="ARBA" id="ARBA00022448"/>
    </source>
</evidence>
<dbReference type="PANTHER" id="PTHR42788:SF13">
    <property type="entry name" value="ALIPHATIC SULFONATES IMPORT ATP-BINDING PROTEIN SSUB"/>
    <property type="match status" value="1"/>
</dbReference>
<evidence type="ECO:0000259" key="5">
    <source>
        <dbReference type="PROSITE" id="PS50893"/>
    </source>
</evidence>
<accession>A0A8J3N2E5</accession>
<dbReference type="Gene3D" id="3.40.50.300">
    <property type="entry name" value="P-loop containing nucleotide triphosphate hydrolases"/>
    <property type="match status" value="1"/>
</dbReference>
<dbReference type="PANTHER" id="PTHR42788">
    <property type="entry name" value="TAURINE IMPORT ATP-BINDING PROTEIN-RELATED"/>
    <property type="match status" value="1"/>
</dbReference>
<dbReference type="InterPro" id="IPR027417">
    <property type="entry name" value="P-loop_NTPase"/>
</dbReference>
<dbReference type="Proteomes" id="UP000597444">
    <property type="component" value="Unassembled WGS sequence"/>
</dbReference>
<dbReference type="PROSITE" id="PS00211">
    <property type="entry name" value="ABC_TRANSPORTER_1"/>
    <property type="match status" value="1"/>
</dbReference>
<reference evidence="6" key="1">
    <citation type="submission" date="2020-10" db="EMBL/GenBank/DDBJ databases">
        <title>Taxonomic study of unclassified bacteria belonging to the class Ktedonobacteria.</title>
        <authorList>
            <person name="Yabe S."/>
            <person name="Wang C.M."/>
            <person name="Zheng Y."/>
            <person name="Sakai Y."/>
            <person name="Cavaletti L."/>
            <person name="Monciardini P."/>
            <person name="Donadio S."/>
        </authorList>
    </citation>
    <scope>NUCLEOTIDE SEQUENCE</scope>
    <source>
        <strain evidence="6">ID150040</strain>
    </source>
</reference>
<evidence type="ECO:0000256" key="3">
    <source>
        <dbReference type="ARBA" id="ARBA00022840"/>
    </source>
</evidence>
<dbReference type="Pfam" id="PF00005">
    <property type="entry name" value="ABC_tran"/>
    <property type="match status" value="1"/>
</dbReference>
<dbReference type="CDD" id="cd03293">
    <property type="entry name" value="ABC_NrtD_SsuB_transporters"/>
    <property type="match status" value="1"/>
</dbReference>
<evidence type="ECO:0000313" key="6">
    <source>
        <dbReference type="EMBL" id="GHO96069.1"/>
    </source>
</evidence>
<dbReference type="InterPro" id="IPR050166">
    <property type="entry name" value="ABC_transporter_ATP-bind"/>
</dbReference>
<evidence type="ECO:0000313" key="7">
    <source>
        <dbReference type="Proteomes" id="UP000597444"/>
    </source>
</evidence>
<dbReference type="InterPro" id="IPR017871">
    <property type="entry name" value="ABC_transporter-like_CS"/>
</dbReference>
<keyword evidence="7" id="KW-1185">Reference proteome</keyword>
<organism evidence="6 7">
    <name type="scientific">Reticulibacter mediterranei</name>
    <dbReference type="NCBI Taxonomy" id="2778369"/>
    <lineage>
        <taxon>Bacteria</taxon>
        <taxon>Bacillati</taxon>
        <taxon>Chloroflexota</taxon>
        <taxon>Ktedonobacteria</taxon>
        <taxon>Ktedonobacterales</taxon>
        <taxon>Reticulibacteraceae</taxon>
        <taxon>Reticulibacter</taxon>
    </lineage>
</organism>
<comment type="caution">
    <text evidence="6">The sequence shown here is derived from an EMBL/GenBank/DDBJ whole genome shotgun (WGS) entry which is preliminary data.</text>
</comment>
<dbReference type="SMART" id="SM00382">
    <property type="entry name" value="AAA"/>
    <property type="match status" value="1"/>
</dbReference>
<feature type="compositionally biased region" description="Polar residues" evidence="4">
    <location>
        <begin position="1"/>
        <end position="22"/>
    </location>
</feature>
<gene>
    <name evidence="6" type="ORF">KSF_061170</name>
</gene>
<proteinExistence type="predicted"/>
<dbReference type="GO" id="GO:0005524">
    <property type="term" value="F:ATP binding"/>
    <property type="evidence" value="ECO:0007669"/>
    <property type="project" value="UniProtKB-KW"/>
</dbReference>
<dbReference type="EMBL" id="BNJK01000001">
    <property type="protein sequence ID" value="GHO96069.1"/>
    <property type="molecule type" value="Genomic_DNA"/>
</dbReference>
<dbReference type="RefSeq" id="WP_220206715.1">
    <property type="nucleotide sequence ID" value="NZ_BNJK01000001.1"/>
</dbReference>
<sequence length="287" mass="31491">MSILRTTSSQSREKINTSTSSNDGGGISIRVEGVSKTFISREKTVEALRPVDLEVEAGEFVCFLGPSGCGKSTLLSIIAGLETASSGAIYADDKKVDGPGTDRILLFQEAALFPWLDVQGNVEFGLRQMGIPAKQRAETARHFIDTVHLTGFERSYPHQLSGGMRQRAAIARALAINPAALLMDEPFGALDAFTRDRLHAELESIWSSTRKTILFVTHNVREAVALGDRVVVFAPRPGRIVRNFKIDLPRPRSLEDHNLVDVASDILDVLRSEMEASEEEVVHGTRH</sequence>
<protein>
    <submittedName>
        <fullName evidence="6">Nitrate/sulfonate/bicarbonate ABC transporter ATP-binding protein</fullName>
    </submittedName>
</protein>
<dbReference type="InterPro" id="IPR003593">
    <property type="entry name" value="AAA+_ATPase"/>
</dbReference>
<dbReference type="PROSITE" id="PS50893">
    <property type="entry name" value="ABC_TRANSPORTER_2"/>
    <property type="match status" value="1"/>
</dbReference>
<evidence type="ECO:0000256" key="4">
    <source>
        <dbReference type="SAM" id="MobiDB-lite"/>
    </source>
</evidence>